<evidence type="ECO:0000313" key="9">
    <source>
        <dbReference type="EMBL" id="SPO26267.1"/>
    </source>
</evidence>
<evidence type="ECO:0008006" key="11">
    <source>
        <dbReference type="Google" id="ProtNLM"/>
    </source>
</evidence>
<accession>A0A5C3E9D5</accession>
<keyword evidence="3 6" id="KW-1133">Transmembrane helix</keyword>
<dbReference type="PANTHER" id="PTHR46346">
    <property type="entry name" value="PHOSPHATIDYLINOSITOL N-ACETYLGLUCOSAMINYLTRANSFERASE SUBUNIT P"/>
    <property type="match status" value="1"/>
</dbReference>
<dbReference type="PANTHER" id="PTHR46346:SF1">
    <property type="entry name" value="PHOSPHATIDYLINOSITOL N-ACETYLGLUCOSAMINYLTRANSFERASE SUBUNIT P"/>
    <property type="match status" value="1"/>
</dbReference>
<evidence type="ECO:0000256" key="6">
    <source>
        <dbReference type="SAM" id="Phobius"/>
    </source>
</evidence>
<dbReference type="GO" id="GO:0006506">
    <property type="term" value="P:GPI anchor biosynthetic process"/>
    <property type="evidence" value="ECO:0007669"/>
    <property type="project" value="TreeGrafter"/>
</dbReference>
<evidence type="ECO:0000256" key="4">
    <source>
        <dbReference type="ARBA" id="ARBA00023136"/>
    </source>
</evidence>
<protein>
    <recommendedName>
        <fullName evidence="11">CIA30-domain-containing protein</fullName>
    </recommendedName>
</protein>
<evidence type="ECO:0000256" key="2">
    <source>
        <dbReference type="ARBA" id="ARBA00022692"/>
    </source>
</evidence>
<evidence type="ECO:0000313" key="10">
    <source>
        <dbReference type="Proteomes" id="UP000324022"/>
    </source>
</evidence>
<keyword evidence="4 6" id="KW-0472">Membrane</keyword>
<name>A0A5C3E9D5_9BASI</name>
<dbReference type="Proteomes" id="UP000324022">
    <property type="component" value="Unassembled WGS sequence"/>
</dbReference>
<dbReference type="InterPro" id="IPR013857">
    <property type="entry name" value="NADH-UbQ_OxRdtase-assoc_prot30"/>
</dbReference>
<dbReference type="OrthoDB" id="426386at2759"/>
<feature type="region of interest" description="Disordered" evidence="5">
    <location>
        <begin position="100"/>
        <end position="124"/>
    </location>
</feature>
<evidence type="ECO:0000256" key="5">
    <source>
        <dbReference type="SAM" id="MobiDB-lite"/>
    </source>
</evidence>
<keyword evidence="10" id="KW-1185">Reference proteome</keyword>
<evidence type="ECO:0000259" key="8">
    <source>
        <dbReference type="Pfam" id="PF08547"/>
    </source>
</evidence>
<dbReference type="GO" id="GO:0005783">
    <property type="term" value="C:endoplasmic reticulum"/>
    <property type="evidence" value="ECO:0007669"/>
    <property type="project" value="TreeGrafter"/>
</dbReference>
<gene>
    <name evidence="9" type="ORF">UTRI_02543</name>
</gene>
<feature type="domain" description="PIG-P" evidence="7">
    <location>
        <begin position="302"/>
        <end position="454"/>
    </location>
</feature>
<organism evidence="9 10">
    <name type="scientific">Ustilago trichophora</name>
    <dbReference type="NCBI Taxonomy" id="86804"/>
    <lineage>
        <taxon>Eukaryota</taxon>
        <taxon>Fungi</taxon>
        <taxon>Dikarya</taxon>
        <taxon>Basidiomycota</taxon>
        <taxon>Ustilaginomycotina</taxon>
        <taxon>Ustilaginomycetes</taxon>
        <taxon>Ustilaginales</taxon>
        <taxon>Ustilaginaceae</taxon>
        <taxon>Ustilago</taxon>
    </lineage>
</organism>
<proteinExistence type="predicted"/>
<evidence type="ECO:0000256" key="3">
    <source>
        <dbReference type="ARBA" id="ARBA00022989"/>
    </source>
</evidence>
<dbReference type="InterPro" id="IPR052263">
    <property type="entry name" value="GPI_Anchor_Biosynth"/>
</dbReference>
<dbReference type="Pfam" id="PF08510">
    <property type="entry name" value="PIG-P"/>
    <property type="match status" value="1"/>
</dbReference>
<dbReference type="Pfam" id="PF08547">
    <property type="entry name" value="CIA30"/>
    <property type="match status" value="1"/>
</dbReference>
<dbReference type="InterPro" id="IPR013717">
    <property type="entry name" value="PIG-P"/>
</dbReference>
<feature type="domain" description="NADH:ubiquinone oxidoreductase intermediate-associated protein 30" evidence="8">
    <location>
        <begin position="28"/>
        <end position="99"/>
    </location>
</feature>
<feature type="compositionally biased region" description="Low complexity" evidence="5">
    <location>
        <begin position="393"/>
        <end position="402"/>
    </location>
</feature>
<comment type="subcellular location">
    <subcellularLocation>
        <location evidence="1">Membrane</location>
        <topology evidence="1">Multi-pass membrane protein</topology>
    </subcellularLocation>
</comment>
<dbReference type="AlphaFoldDB" id="A0A5C3E9D5"/>
<evidence type="ECO:0000256" key="1">
    <source>
        <dbReference type="ARBA" id="ARBA00004141"/>
    </source>
</evidence>
<feature type="region of interest" description="Disordered" evidence="5">
    <location>
        <begin position="378"/>
        <end position="406"/>
    </location>
</feature>
<keyword evidence="2 6" id="KW-0812">Transmembrane</keyword>
<feature type="transmembrane region" description="Helical" evidence="6">
    <location>
        <begin position="343"/>
        <end position="365"/>
    </location>
</feature>
<dbReference type="GO" id="GO:0016020">
    <property type="term" value="C:membrane"/>
    <property type="evidence" value="ECO:0007669"/>
    <property type="project" value="UniProtKB-SubCell"/>
</dbReference>
<reference evidence="9 10" key="1">
    <citation type="submission" date="2018-03" db="EMBL/GenBank/DDBJ databases">
        <authorList>
            <person name="Guldener U."/>
        </authorList>
    </citation>
    <scope>NUCLEOTIDE SEQUENCE [LARGE SCALE GENOMIC DNA]</scope>
    <source>
        <strain evidence="9 10">NBRC100155</strain>
    </source>
</reference>
<feature type="transmembrane region" description="Helical" evidence="6">
    <location>
        <begin position="303"/>
        <end position="323"/>
    </location>
</feature>
<evidence type="ECO:0000259" key="7">
    <source>
        <dbReference type="Pfam" id="PF08510"/>
    </source>
</evidence>
<sequence length="457" mass="50448">MAYQGTTALFAPGPNPRAPALAWRSDYFCAVDDRVRGGTSHSHTAIVQYPPISRGELVFSGFLDTTTLGGAGFASQASSTAFPVTLTKDDFSGLRLVVRKQPNWSEPSPPPSDGSNPGGGKHPVTSFVFEIKTEEPKRRPDGRRESVIVWEWSFTIPNEGDDVADSNVNMVLTNDDFWVFDSSWDDFKPFYRGRPVDPDTAEEFHPDQVYEWSLMARSNFQAQSGPFALQLHSLAALPVEDQFTASNLRSSSSAAAAVPAENAAEATESWVDEKARHSFRAGSPAQAAPVTTSTAARSNAGEYYGFALFIFATVLWIGWIAWALTPDEMLESIGIAWYPNREWAFLIPAWSLFAVLAVYATFIGLNARNTPELEEISNVTGKSHPHAEDPQSTRTTTETDATLLRNVGPKTDSAQNVYRISIDQEKHLFDDRDKLGESLHDIYDLPPTYVSRQMHLS</sequence>
<dbReference type="EMBL" id="OOIN01000013">
    <property type="protein sequence ID" value="SPO26267.1"/>
    <property type="molecule type" value="Genomic_DNA"/>
</dbReference>